<feature type="domain" description="DUF4145" evidence="2">
    <location>
        <begin position="33"/>
        <end position="95"/>
    </location>
</feature>
<dbReference type="PATRIC" id="fig|1588748.3.peg.756"/>
<dbReference type="SMART" id="SM00671">
    <property type="entry name" value="SEL1"/>
    <property type="match status" value="7"/>
</dbReference>
<dbReference type="InterPro" id="IPR011990">
    <property type="entry name" value="TPR-like_helical_dom_sf"/>
</dbReference>
<dbReference type="SUPFAM" id="SSF81901">
    <property type="entry name" value="HCP-like"/>
    <property type="match status" value="2"/>
</dbReference>
<proteinExistence type="predicted"/>
<organism evidence="3 4">
    <name type="scientific">Megasphaera hutchinsoni</name>
    <dbReference type="NCBI Taxonomy" id="1588748"/>
    <lineage>
        <taxon>Bacteria</taxon>
        <taxon>Bacillati</taxon>
        <taxon>Bacillota</taxon>
        <taxon>Negativicutes</taxon>
        <taxon>Veillonellales</taxon>
        <taxon>Veillonellaceae</taxon>
        <taxon>Megasphaera</taxon>
    </lineage>
</organism>
<dbReference type="PANTHER" id="PTHR11102">
    <property type="entry name" value="SEL-1-LIKE PROTEIN"/>
    <property type="match status" value="1"/>
</dbReference>
<keyword evidence="4" id="KW-1185">Reference proteome</keyword>
<dbReference type="PANTHER" id="PTHR11102:SF160">
    <property type="entry name" value="ERAD-ASSOCIATED E3 UBIQUITIN-PROTEIN LIGASE COMPONENT HRD3"/>
    <property type="match status" value="1"/>
</dbReference>
<dbReference type="RefSeq" id="WP_062485519.1">
    <property type="nucleotide sequence ID" value="NZ_KQ960941.1"/>
</dbReference>
<reference evidence="4" key="1">
    <citation type="submission" date="2016-01" db="EMBL/GenBank/DDBJ databases">
        <authorList>
            <person name="Mitreva M."/>
            <person name="Pepin K.H."/>
            <person name="Mihindukulasuriya K.A."/>
            <person name="Fulton R."/>
            <person name="Fronick C."/>
            <person name="O'Laughlin M."/>
            <person name="Miner T."/>
            <person name="Herter B."/>
            <person name="Rosa B.A."/>
            <person name="Cordes M."/>
            <person name="Tomlinson C."/>
            <person name="Wollam A."/>
            <person name="Palsikar V.B."/>
            <person name="Mardis E.R."/>
            <person name="Wilson R.K."/>
        </authorList>
    </citation>
    <scope>NUCLEOTIDE SEQUENCE [LARGE SCALE GENOMIC DNA]</scope>
    <source>
        <strain evidence="4">KA00182</strain>
    </source>
</reference>
<dbReference type="InterPro" id="IPR006597">
    <property type="entry name" value="Sel1-like"/>
</dbReference>
<dbReference type="Pfam" id="PF13643">
    <property type="entry name" value="DUF4145"/>
    <property type="match status" value="1"/>
</dbReference>
<feature type="region of interest" description="Disordered" evidence="1">
    <location>
        <begin position="724"/>
        <end position="761"/>
    </location>
</feature>
<protein>
    <submittedName>
        <fullName evidence="3">Sel1 repeat protein</fullName>
    </submittedName>
</protein>
<dbReference type="EMBL" id="LSDT01000029">
    <property type="protein sequence ID" value="KXB91570.1"/>
    <property type="molecule type" value="Genomic_DNA"/>
</dbReference>
<evidence type="ECO:0000313" key="3">
    <source>
        <dbReference type="EMBL" id="KXB91570.1"/>
    </source>
</evidence>
<accession>A0A134CH75</accession>
<evidence type="ECO:0000256" key="1">
    <source>
        <dbReference type="SAM" id="MobiDB-lite"/>
    </source>
</evidence>
<dbReference type="Proteomes" id="UP000070160">
    <property type="component" value="Unassembled WGS sequence"/>
</dbReference>
<gene>
    <name evidence="3" type="ORF">HMPREF3182_00792</name>
</gene>
<evidence type="ECO:0000259" key="2">
    <source>
        <dbReference type="Pfam" id="PF13643"/>
    </source>
</evidence>
<sequence>MTESRFGFLKEDFGELYEKCIQAEQSENDIGLLKVRQALEYMVHDLGGQSPELFQSIEELENSNILNADTSRKFHELRCIANQSIHNAITVDESRLNECLDKLMVLTLWYGITKGKKYELNQFAADKVVTVKNYLASIGEWEEKVNSIKAEHYSGIDPLGRDRRGDFSSTDLAKPDIWEKDVFETDEEYKERIKNMECIHIGYGILDARRIEEYTQINFLIHHMDYSDKIQHSEIQAFYIEGATEEQLIDSELVASLKVYKEKICCDYSRVYLKNGTENIAVHPICWEKFYYEDEEEFKQRIQQMPLLPMGEGIPIRNRYDLKQQLLPIRIEPFQYGKDMLKNIMPDTNQISIHCDRMIAKQVCDTQNPCLFFLKLSAVDSVEQYVLWQKNTGEIVKKSYENSWGWYKQFTIQDNGAVQDDATAIKWYQKAADQGDPDARNRMDELQKKQKEQKAIEGYKKKAEQGDAEAQNYLGGCYRNGKGVEKDDVKAVEWYQKAADQGYAAAQYQLGVCYEEGKGVVRDYATAIKWYQKAADQGNVFSRNRINELQKRMAEQGDAAAQYQLGVCYEHGKGVTQDYKKAVEWYQKAAEQGHTAAQYYLSLCYAKGKGVAQDFVKAVKWSKKAAEQGDADAQCVLGGGYLLGIGVARDEVKAVEWFMKAAEQGSARAQRALGECYEEGKGVVQDYAKAVEWYKKAAAQGDADARNRMDELQKKQKEQKAIEGYKKKAEQGDPDAQNRIDELQKKQKENSEGKEKESSDRSGCLGKIVLGVIIVFILMKILS</sequence>
<dbReference type="Gene3D" id="1.25.40.10">
    <property type="entry name" value="Tetratricopeptide repeat domain"/>
    <property type="match status" value="3"/>
</dbReference>
<dbReference type="InterPro" id="IPR050767">
    <property type="entry name" value="Sel1_AlgK"/>
</dbReference>
<name>A0A134CH75_9FIRM</name>
<dbReference type="InterPro" id="IPR025285">
    <property type="entry name" value="DUF4145"/>
</dbReference>
<feature type="compositionally biased region" description="Basic and acidic residues" evidence="1">
    <location>
        <begin position="724"/>
        <end position="760"/>
    </location>
</feature>
<dbReference type="Pfam" id="PF08238">
    <property type="entry name" value="Sel1"/>
    <property type="match status" value="7"/>
</dbReference>
<comment type="caution">
    <text evidence="3">The sequence shown here is derived from an EMBL/GenBank/DDBJ whole genome shotgun (WGS) entry which is preliminary data.</text>
</comment>
<dbReference type="AlphaFoldDB" id="A0A134CH75"/>
<evidence type="ECO:0000313" key="4">
    <source>
        <dbReference type="Proteomes" id="UP000070160"/>
    </source>
</evidence>